<dbReference type="FunFam" id="3.10.20.90:FF:000211">
    <property type="entry name" value="Polyubiquitin 9"/>
    <property type="match status" value="1"/>
</dbReference>
<feature type="domain" description="Ubiquitin-like" evidence="3">
    <location>
        <begin position="179"/>
        <end position="254"/>
    </location>
</feature>
<dbReference type="AlphaFoldDB" id="A0AAD5KV78"/>
<proteinExistence type="predicted"/>
<dbReference type="Pfam" id="PF00240">
    <property type="entry name" value="ubiquitin"/>
    <property type="match status" value="2"/>
</dbReference>
<reference evidence="5" key="1">
    <citation type="journal article" date="2022" name="IScience">
        <title>Evolution of zygomycete secretomes and the origins of terrestrial fungal ecologies.</title>
        <authorList>
            <person name="Chang Y."/>
            <person name="Wang Y."/>
            <person name="Mondo S."/>
            <person name="Ahrendt S."/>
            <person name="Andreopoulos W."/>
            <person name="Barry K."/>
            <person name="Beard J."/>
            <person name="Benny G.L."/>
            <person name="Blankenship S."/>
            <person name="Bonito G."/>
            <person name="Cuomo C."/>
            <person name="Desiro A."/>
            <person name="Gervers K.A."/>
            <person name="Hundley H."/>
            <person name="Kuo A."/>
            <person name="LaButti K."/>
            <person name="Lang B.F."/>
            <person name="Lipzen A."/>
            <person name="O'Donnell K."/>
            <person name="Pangilinan J."/>
            <person name="Reynolds N."/>
            <person name="Sandor L."/>
            <person name="Smith M.E."/>
            <person name="Tsang A."/>
            <person name="Grigoriev I.V."/>
            <person name="Stajich J.E."/>
            <person name="Spatafora J.W."/>
        </authorList>
    </citation>
    <scope>NUCLEOTIDE SEQUENCE</scope>
    <source>
        <strain evidence="5">RSA 2281</strain>
    </source>
</reference>
<keyword evidence="6" id="KW-1185">Reference proteome</keyword>
<evidence type="ECO:0000259" key="3">
    <source>
        <dbReference type="PROSITE" id="PS50053"/>
    </source>
</evidence>
<dbReference type="InterPro" id="IPR001841">
    <property type="entry name" value="Znf_RING"/>
</dbReference>
<dbReference type="Gene3D" id="3.10.20.90">
    <property type="entry name" value="Phosphatidylinositol 3-kinase Catalytic Subunit, Chain A, domain 1"/>
    <property type="match status" value="2"/>
</dbReference>
<dbReference type="PROSITE" id="PS50089">
    <property type="entry name" value="ZF_RING_2"/>
    <property type="match status" value="1"/>
</dbReference>
<dbReference type="Gene3D" id="3.30.40.10">
    <property type="entry name" value="Zinc/RING finger domain, C3HC4 (zinc finger)"/>
    <property type="match status" value="1"/>
</dbReference>
<dbReference type="EMBL" id="JAIXMP010000002">
    <property type="protein sequence ID" value="KAI9276710.1"/>
    <property type="molecule type" value="Genomic_DNA"/>
</dbReference>
<organism evidence="5 6">
    <name type="scientific">Phascolomyces articulosus</name>
    <dbReference type="NCBI Taxonomy" id="60185"/>
    <lineage>
        <taxon>Eukaryota</taxon>
        <taxon>Fungi</taxon>
        <taxon>Fungi incertae sedis</taxon>
        <taxon>Mucoromycota</taxon>
        <taxon>Mucoromycotina</taxon>
        <taxon>Mucoromycetes</taxon>
        <taxon>Mucorales</taxon>
        <taxon>Lichtheimiaceae</taxon>
        <taxon>Phascolomyces</taxon>
    </lineage>
</organism>
<accession>A0AAD5KV78</accession>
<evidence type="ECO:0000313" key="5">
    <source>
        <dbReference type="EMBL" id="KAI9276710.1"/>
    </source>
</evidence>
<keyword evidence="1" id="KW-0863">Zinc-finger</keyword>
<dbReference type="InterPro" id="IPR029071">
    <property type="entry name" value="Ubiquitin-like_domsf"/>
</dbReference>
<dbReference type="InterPro" id="IPR000626">
    <property type="entry name" value="Ubiquitin-like_dom"/>
</dbReference>
<dbReference type="InterPro" id="IPR050158">
    <property type="entry name" value="Ubiquitin_ubiquitin-like"/>
</dbReference>
<evidence type="ECO:0000256" key="1">
    <source>
        <dbReference type="PROSITE-ProRule" id="PRU00175"/>
    </source>
</evidence>
<keyword evidence="1" id="KW-0479">Metal-binding</keyword>
<gene>
    <name evidence="5" type="ORF">BDA99DRAFT_600606</name>
</gene>
<dbReference type="SUPFAM" id="SSF54236">
    <property type="entry name" value="Ubiquitin-like"/>
    <property type="match status" value="2"/>
</dbReference>
<dbReference type="GO" id="GO:0008270">
    <property type="term" value="F:zinc ion binding"/>
    <property type="evidence" value="ECO:0007669"/>
    <property type="project" value="UniProtKB-KW"/>
</dbReference>
<feature type="domain" description="Ubiquitin-like" evidence="3">
    <location>
        <begin position="261"/>
        <end position="337"/>
    </location>
</feature>
<dbReference type="CDD" id="cd17039">
    <property type="entry name" value="Ubl_ubiquitin_like"/>
    <property type="match status" value="1"/>
</dbReference>
<dbReference type="SMART" id="SM00213">
    <property type="entry name" value="UBQ"/>
    <property type="match status" value="2"/>
</dbReference>
<feature type="compositionally biased region" description="Basic and acidic residues" evidence="2">
    <location>
        <begin position="126"/>
        <end position="145"/>
    </location>
</feature>
<evidence type="ECO:0000313" key="6">
    <source>
        <dbReference type="Proteomes" id="UP001209540"/>
    </source>
</evidence>
<protein>
    <submittedName>
        <fullName evidence="5">Uncharacterized protein</fullName>
    </submittedName>
</protein>
<dbReference type="Proteomes" id="UP001209540">
    <property type="component" value="Unassembled WGS sequence"/>
</dbReference>
<feature type="compositionally biased region" description="Low complexity" evidence="2">
    <location>
        <begin position="152"/>
        <end position="173"/>
    </location>
</feature>
<reference evidence="5" key="2">
    <citation type="submission" date="2023-02" db="EMBL/GenBank/DDBJ databases">
        <authorList>
            <consortium name="DOE Joint Genome Institute"/>
            <person name="Mondo S.J."/>
            <person name="Chang Y."/>
            <person name="Wang Y."/>
            <person name="Ahrendt S."/>
            <person name="Andreopoulos W."/>
            <person name="Barry K."/>
            <person name="Beard J."/>
            <person name="Benny G.L."/>
            <person name="Blankenship S."/>
            <person name="Bonito G."/>
            <person name="Cuomo C."/>
            <person name="Desiro A."/>
            <person name="Gervers K.A."/>
            <person name="Hundley H."/>
            <person name="Kuo A."/>
            <person name="LaButti K."/>
            <person name="Lang B.F."/>
            <person name="Lipzen A."/>
            <person name="O'Donnell K."/>
            <person name="Pangilinan J."/>
            <person name="Reynolds N."/>
            <person name="Sandor L."/>
            <person name="Smith M.W."/>
            <person name="Tsang A."/>
            <person name="Grigoriev I.V."/>
            <person name="Stajich J.E."/>
            <person name="Spatafora J.W."/>
        </authorList>
    </citation>
    <scope>NUCLEOTIDE SEQUENCE</scope>
    <source>
        <strain evidence="5">RSA 2281</strain>
    </source>
</reference>
<dbReference type="SUPFAM" id="SSF57850">
    <property type="entry name" value="RING/U-box"/>
    <property type="match status" value="1"/>
</dbReference>
<feature type="region of interest" description="Disordered" evidence="2">
    <location>
        <begin position="102"/>
        <end position="173"/>
    </location>
</feature>
<sequence>MPSKIDVLIAGFPGLSIQVPYKKDEPVQYIMDRVSNNLAGSALGDMLNSCKLFLDGAKICDYKKSMYYYSLYGTTLTYKGCAEYHRNATPSKTITFMNDQLHSSSNKSDKEKKTKKQLSASLSNKVKNEEKEQTNDKSDNTDEVQRKRRRVSPSLQNQQQQQREKSSSSVLPLSPSSIMTVTIVQANGDSIAMDLEKNTHVGDLKEKLSALAKDDPLPVEDQFLFVNGSVLEDNNKLLSDYNNIQNSDIQFVSKNFRTNASHLYVKTLTGATIPINVTDMSQTVEDIKCMILDTERIPLDQQRLIFAGKQLENERLLSDYNIKSKDTLHLVLRLVGGGPAFSMFADVSDEGGLRQYAFSDHAPPGRSVDNGTNIEVECECTPDYRVIHTHGMGLFELNKSLAQCPNCKSTNVKPVTVGFTECQYRIHGVKLDGTRFKSDWKRVLEEDMYQRYDPSNQVAWKRLGIESKRLEENAEEPCCTICLEDVKATKTLSCGHRFHTDCISRWKLICPNCRAASCL</sequence>
<comment type="caution">
    <text evidence="5">The sequence shown here is derived from an EMBL/GenBank/DDBJ whole genome shotgun (WGS) entry which is preliminary data.</text>
</comment>
<feature type="domain" description="RING-type" evidence="4">
    <location>
        <begin position="479"/>
        <end position="514"/>
    </location>
</feature>
<keyword evidence="1" id="KW-0862">Zinc</keyword>
<dbReference type="PANTHER" id="PTHR10666">
    <property type="entry name" value="UBIQUITIN"/>
    <property type="match status" value="1"/>
</dbReference>
<name>A0AAD5KV78_9FUNG</name>
<evidence type="ECO:0000259" key="4">
    <source>
        <dbReference type="PROSITE" id="PS50089"/>
    </source>
</evidence>
<evidence type="ECO:0000256" key="2">
    <source>
        <dbReference type="SAM" id="MobiDB-lite"/>
    </source>
</evidence>
<dbReference type="PROSITE" id="PS50053">
    <property type="entry name" value="UBIQUITIN_2"/>
    <property type="match status" value="2"/>
</dbReference>
<dbReference type="Pfam" id="PF17123">
    <property type="entry name" value="zf-RING_11"/>
    <property type="match status" value="1"/>
</dbReference>
<dbReference type="InterPro" id="IPR013083">
    <property type="entry name" value="Znf_RING/FYVE/PHD"/>
</dbReference>
<dbReference type="SMART" id="SM00184">
    <property type="entry name" value="RING"/>
    <property type="match status" value="1"/>
</dbReference>